<dbReference type="SUPFAM" id="SSF55797">
    <property type="entry name" value="PR-1-like"/>
    <property type="match status" value="1"/>
</dbReference>
<dbReference type="EMBL" id="KN611207">
    <property type="protein sequence ID" value="KHJ76991.1"/>
    <property type="molecule type" value="Genomic_DNA"/>
</dbReference>
<dbReference type="AlphaFoldDB" id="A0A0B1RZB0"/>
<dbReference type="Proteomes" id="UP000053660">
    <property type="component" value="Unassembled WGS sequence"/>
</dbReference>
<dbReference type="InterPro" id="IPR014044">
    <property type="entry name" value="CAP_dom"/>
</dbReference>
<name>A0A0B1RZB0_OESDE</name>
<reference evidence="2 3" key="1">
    <citation type="submission" date="2014-03" db="EMBL/GenBank/DDBJ databases">
        <title>Draft genome of the hookworm Oesophagostomum dentatum.</title>
        <authorList>
            <person name="Mitreva M."/>
        </authorList>
    </citation>
    <scope>NUCLEOTIDE SEQUENCE [LARGE SCALE GENOMIC DNA]</scope>
    <source>
        <strain evidence="2 3">OD-Hann</strain>
    </source>
</reference>
<organism evidence="2 3">
    <name type="scientific">Oesophagostomum dentatum</name>
    <name type="common">Nodular worm</name>
    <dbReference type="NCBI Taxonomy" id="61180"/>
    <lineage>
        <taxon>Eukaryota</taxon>
        <taxon>Metazoa</taxon>
        <taxon>Ecdysozoa</taxon>
        <taxon>Nematoda</taxon>
        <taxon>Chromadorea</taxon>
        <taxon>Rhabditida</taxon>
        <taxon>Rhabditina</taxon>
        <taxon>Rhabditomorpha</taxon>
        <taxon>Strongyloidea</taxon>
        <taxon>Strongylidae</taxon>
        <taxon>Oesophagostomum</taxon>
    </lineage>
</organism>
<proteinExistence type="predicted"/>
<dbReference type="Pfam" id="PF00188">
    <property type="entry name" value="CAP"/>
    <property type="match status" value="1"/>
</dbReference>
<gene>
    <name evidence="2" type="ORF">OESDEN_23389</name>
</gene>
<feature type="non-terminal residue" evidence="2">
    <location>
        <position position="1"/>
    </location>
</feature>
<evidence type="ECO:0000313" key="2">
    <source>
        <dbReference type="EMBL" id="KHJ76991.1"/>
    </source>
</evidence>
<accession>A0A0B1RZB0</accession>
<keyword evidence="3" id="KW-1185">Reference proteome</keyword>
<dbReference type="InterPro" id="IPR035940">
    <property type="entry name" value="CAP_sf"/>
</dbReference>
<dbReference type="Gene3D" id="3.40.33.10">
    <property type="entry name" value="CAP"/>
    <property type="match status" value="1"/>
</dbReference>
<feature type="domain" description="SCP" evidence="1">
    <location>
        <begin position="11"/>
        <end position="157"/>
    </location>
</feature>
<dbReference type="SMART" id="SM00198">
    <property type="entry name" value="SCP"/>
    <property type="match status" value="1"/>
</dbReference>
<evidence type="ECO:0000313" key="3">
    <source>
        <dbReference type="Proteomes" id="UP000053660"/>
    </source>
</evidence>
<protein>
    <submittedName>
        <fullName evidence="2">SCP-like protein</fullName>
    </submittedName>
</protein>
<dbReference type="CDD" id="cd05380">
    <property type="entry name" value="CAP_euk"/>
    <property type="match status" value="1"/>
</dbReference>
<sequence>SSCEGSKISDKDRQKFLEYHNEARRRIAKGSEPNMNSAKNMYKLKWDCWLERKVDEVIQGCPSSAKVGGHLSQNIVRWNNVNGSIIRPSMLVKLTLASWWRAGERYGVPSSQEYNNEKLTTFANMAYSKASRVGCSYVACGNSITLSCLYNAKWVEYSRWQRSDMGDWSCMHKGRRVHDLWQFWMRRRSVHGWY</sequence>
<dbReference type="OrthoDB" id="5857298at2759"/>
<evidence type="ECO:0000259" key="1">
    <source>
        <dbReference type="SMART" id="SM00198"/>
    </source>
</evidence>